<gene>
    <name evidence="1" type="ORF">B4109_0759</name>
</gene>
<organism evidence="1 2">
    <name type="scientific">Geobacillus stearothermophilus</name>
    <name type="common">Bacillus stearothermophilus</name>
    <dbReference type="NCBI Taxonomy" id="1422"/>
    <lineage>
        <taxon>Bacteria</taxon>
        <taxon>Bacillati</taxon>
        <taxon>Bacillota</taxon>
        <taxon>Bacilli</taxon>
        <taxon>Bacillales</taxon>
        <taxon>Anoxybacillaceae</taxon>
        <taxon>Geobacillus</taxon>
    </lineage>
</organism>
<protein>
    <submittedName>
        <fullName evidence="1">Uncharacterized protein</fullName>
    </submittedName>
</protein>
<dbReference type="AlphaFoldDB" id="A0A150M8I1"/>
<evidence type="ECO:0000313" key="1">
    <source>
        <dbReference type="EMBL" id="KYD20857.1"/>
    </source>
</evidence>
<dbReference type="PATRIC" id="fig|1422.18.peg.1875"/>
<name>A0A150M8I1_GEOSE</name>
<evidence type="ECO:0000313" key="2">
    <source>
        <dbReference type="Proteomes" id="UP000075424"/>
    </source>
</evidence>
<dbReference type="Proteomes" id="UP000075424">
    <property type="component" value="Unassembled WGS sequence"/>
</dbReference>
<sequence length="37" mass="4313">MSVFSNHLPIVVFVCLNIIMNITMFFLSILKQWGRAE</sequence>
<accession>A0A150M8I1</accession>
<proteinExistence type="predicted"/>
<reference evidence="1 2" key="1">
    <citation type="submission" date="2016-01" db="EMBL/GenBank/DDBJ databases">
        <title>Draft Genome Sequences of Seven Thermophilic Sporeformers Isolated from Foods.</title>
        <authorList>
            <person name="Berendsen E.M."/>
            <person name="Wells-Bennik M.H."/>
            <person name="Krawcyk A.O."/>
            <person name="De Jong A."/>
            <person name="Holsappel S."/>
            <person name="Eijlander R.T."/>
            <person name="Kuipers O.P."/>
        </authorList>
    </citation>
    <scope>NUCLEOTIDE SEQUENCE [LARGE SCALE GENOMIC DNA]</scope>
    <source>
        <strain evidence="1 2">B4109</strain>
    </source>
</reference>
<dbReference type="EMBL" id="LQYV01000143">
    <property type="protein sequence ID" value="KYD20857.1"/>
    <property type="molecule type" value="Genomic_DNA"/>
</dbReference>
<comment type="caution">
    <text evidence="1">The sequence shown here is derived from an EMBL/GenBank/DDBJ whole genome shotgun (WGS) entry which is preliminary data.</text>
</comment>